<feature type="compositionally biased region" description="Basic residues" evidence="3">
    <location>
        <begin position="301"/>
        <end position="310"/>
    </location>
</feature>
<feature type="compositionally biased region" description="Basic and acidic residues" evidence="3">
    <location>
        <begin position="653"/>
        <end position="670"/>
    </location>
</feature>
<dbReference type="Pfam" id="PF00439">
    <property type="entry name" value="Bromodomain"/>
    <property type="match status" value="1"/>
</dbReference>
<dbReference type="Gramene" id="Vitis13g02239.t01">
    <property type="protein sequence ID" value="Vitis13g02239.t01.CDS"/>
    <property type="gene ID" value="Vitis13g02239"/>
</dbReference>
<dbReference type="PANTHER" id="PTHR37888">
    <property type="entry name" value="DNA-BINDING BROMODOMAIN-CONTAINING PROTEIN"/>
    <property type="match status" value="1"/>
</dbReference>
<evidence type="ECO:0000256" key="1">
    <source>
        <dbReference type="ARBA" id="ARBA00023117"/>
    </source>
</evidence>
<accession>A0A438IAB1</accession>
<dbReference type="SMART" id="SM00717">
    <property type="entry name" value="SANT"/>
    <property type="match status" value="1"/>
</dbReference>
<feature type="compositionally biased region" description="Basic and acidic residues" evidence="3">
    <location>
        <begin position="551"/>
        <end position="566"/>
    </location>
</feature>
<dbReference type="InterPro" id="IPR036427">
    <property type="entry name" value="Bromodomain-like_sf"/>
</dbReference>
<feature type="region of interest" description="Disordered" evidence="3">
    <location>
        <begin position="483"/>
        <end position="686"/>
    </location>
</feature>
<dbReference type="Proteomes" id="UP000288805">
    <property type="component" value="Unassembled WGS sequence"/>
</dbReference>
<dbReference type="EMBL" id="QGNW01000128">
    <property type="protein sequence ID" value="RVW93587.1"/>
    <property type="molecule type" value="Genomic_DNA"/>
</dbReference>
<evidence type="ECO:0000256" key="3">
    <source>
        <dbReference type="SAM" id="MobiDB-lite"/>
    </source>
</evidence>
<dbReference type="InterPro" id="IPR001487">
    <property type="entry name" value="Bromodomain"/>
</dbReference>
<feature type="compositionally biased region" description="Basic and acidic residues" evidence="3">
    <location>
        <begin position="146"/>
        <end position="194"/>
    </location>
</feature>
<dbReference type="InterPro" id="IPR001005">
    <property type="entry name" value="SANT/Myb"/>
</dbReference>
<comment type="caution">
    <text evidence="6">The sequence shown here is derived from an EMBL/GenBank/DDBJ whole genome shotgun (WGS) entry which is preliminary data.</text>
</comment>
<dbReference type="PANTHER" id="PTHR37888:SF11">
    <property type="entry name" value="DNA-BINDING BROMODOMAIN-CONTAINING PROTEIN"/>
    <property type="match status" value="1"/>
</dbReference>
<evidence type="ECO:0000313" key="6">
    <source>
        <dbReference type="EMBL" id="RVW93587.1"/>
    </source>
</evidence>
<proteinExistence type="predicted"/>
<evidence type="ECO:0000256" key="2">
    <source>
        <dbReference type="PROSITE-ProRule" id="PRU00035"/>
    </source>
</evidence>
<gene>
    <name evidence="6" type="ORF">CK203_028875</name>
</gene>
<evidence type="ECO:0000259" key="5">
    <source>
        <dbReference type="PROSITE" id="PS50090"/>
    </source>
</evidence>
<dbReference type="PROSITE" id="PS50014">
    <property type="entry name" value="BROMODOMAIN_2"/>
    <property type="match status" value="1"/>
</dbReference>
<dbReference type="SUPFAM" id="SSF46689">
    <property type="entry name" value="Homeodomain-like"/>
    <property type="match status" value="1"/>
</dbReference>
<dbReference type="CDD" id="cd04369">
    <property type="entry name" value="Bromodomain"/>
    <property type="match status" value="1"/>
</dbReference>
<protein>
    <submittedName>
        <fullName evidence="6">Uncharacterized protein</fullName>
    </submittedName>
</protein>
<feature type="domain" description="Bromo" evidence="4">
    <location>
        <begin position="348"/>
        <end position="419"/>
    </location>
</feature>
<sequence length="686" mass="75783">MSKNTPIINVSNDDNNIIIDMARTEKRDNDTWTTWEELLLACAVKRHGFQNWDSVAMEIQTRSSLPHLLTTAQNCQQKYHDLKRRFTATAKDNDAETQSQNQVRDETDTIPWLEELRKLRVAELRNEVHRSDVSILSLQLKVKRLEEEREQSTKENDNDVVKPDLDDEVKEERSKDEVKEGDEVPEKSSPEGDAGKLISGEESDRENRSVNESNSTGVKGENIETAVEEAAREPEPTEPGSTKPDPVSSDSKPVGEDSYNGSSEPNRAKKADDSSELRESAAHSKDGTKESSDVQSSASLTRKRKRRRKKEISGSSSGDEPETEAVSPATKRICVKSQPLVSFLEIIRSHKHSSLFERRLETQETEVYKSIVRQHVDLESIQTKLDDGTYSSSPRAFYRDLLLLFTNAIVFFPKASAEALAAGELRAMVLNEVRKQQPPAPEHLLLPQPKPELERSDSLLAKQKSSAPIIVCRKRSSISAKASSFGVKAGESRSEEKPAVDIKPSVREEQSLVKAGTKEKSTTGVRSLRRGGKNRSGNLNKNQSTSTNHGSSDKGETPKAEKKKADASASAKKRGAADFLKRIKKNSPMDMGKSTVNDTRSGRGGGGGEEKRKRNEKGDGRRDRVLRQSGGGKQGKDESSPSKRSVGRPPKKAAADTGKRGRESGGEKEAAPAASSSKRARKQARR</sequence>
<feature type="compositionally biased region" description="Polar residues" evidence="3">
    <location>
        <begin position="535"/>
        <end position="550"/>
    </location>
</feature>
<dbReference type="AlphaFoldDB" id="A0A438IAB1"/>
<dbReference type="Gene3D" id="1.20.920.10">
    <property type="entry name" value="Bromodomain-like"/>
    <property type="match status" value="1"/>
</dbReference>
<dbReference type="OrthoDB" id="1742084at2759"/>
<organism evidence="6 7">
    <name type="scientific">Vitis vinifera</name>
    <name type="common">Grape</name>
    <dbReference type="NCBI Taxonomy" id="29760"/>
    <lineage>
        <taxon>Eukaryota</taxon>
        <taxon>Viridiplantae</taxon>
        <taxon>Streptophyta</taxon>
        <taxon>Embryophyta</taxon>
        <taxon>Tracheophyta</taxon>
        <taxon>Spermatophyta</taxon>
        <taxon>Magnoliopsida</taxon>
        <taxon>eudicotyledons</taxon>
        <taxon>Gunneridae</taxon>
        <taxon>Pentapetalae</taxon>
        <taxon>rosids</taxon>
        <taxon>Vitales</taxon>
        <taxon>Vitaceae</taxon>
        <taxon>Viteae</taxon>
        <taxon>Vitis</taxon>
    </lineage>
</organism>
<dbReference type="CDD" id="cd00167">
    <property type="entry name" value="SANT"/>
    <property type="match status" value="1"/>
</dbReference>
<dbReference type="SUPFAM" id="SSF47370">
    <property type="entry name" value="Bromodomain"/>
    <property type="match status" value="1"/>
</dbReference>
<dbReference type="InterPro" id="IPR009057">
    <property type="entry name" value="Homeodomain-like_sf"/>
</dbReference>
<feature type="region of interest" description="Disordered" evidence="3">
    <location>
        <begin position="146"/>
        <end position="330"/>
    </location>
</feature>
<dbReference type="Gene3D" id="1.10.10.60">
    <property type="entry name" value="Homeodomain-like"/>
    <property type="match status" value="1"/>
</dbReference>
<feature type="compositionally biased region" description="Basic and acidic residues" evidence="3">
    <location>
        <begin position="266"/>
        <end position="292"/>
    </location>
</feature>
<feature type="compositionally biased region" description="Basic and acidic residues" evidence="3">
    <location>
        <begin position="608"/>
        <end position="626"/>
    </location>
</feature>
<keyword evidence="1 2" id="KW-0103">Bromodomain</keyword>
<reference evidence="6 7" key="1">
    <citation type="journal article" date="2018" name="PLoS Genet.">
        <title>Population sequencing reveals clonal diversity and ancestral inbreeding in the grapevine cultivar Chardonnay.</title>
        <authorList>
            <person name="Roach M.J."/>
            <person name="Johnson D.L."/>
            <person name="Bohlmann J."/>
            <person name="van Vuuren H.J."/>
            <person name="Jones S.J."/>
            <person name="Pretorius I.S."/>
            <person name="Schmidt S.A."/>
            <person name="Borneman A.R."/>
        </authorList>
    </citation>
    <scope>NUCLEOTIDE SEQUENCE [LARGE SCALE GENOMIC DNA]</scope>
    <source>
        <strain evidence="7">cv. Chardonnay</strain>
        <tissue evidence="6">Leaf</tissue>
    </source>
</reference>
<feature type="domain" description="Myb-like" evidence="5">
    <location>
        <begin position="24"/>
        <end position="83"/>
    </location>
</feature>
<dbReference type="Pfam" id="PF00249">
    <property type="entry name" value="Myb_DNA-binding"/>
    <property type="match status" value="1"/>
</dbReference>
<evidence type="ECO:0000313" key="7">
    <source>
        <dbReference type="Proteomes" id="UP000288805"/>
    </source>
</evidence>
<evidence type="ECO:0000259" key="4">
    <source>
        <dbReference type="PROSITE" id="PS50014"/>
    </source>
</evidence>
<dbReference type="SMR" id="A0A438IAB1"/>
<name>A0A438IAB1_VITVI</name>
<dbReference type="SMART" id="SM00297">
    <property type="entry name" value="BROMO"/>
    <property type="match status" value="1"/>
</dbReference>
<dbReference type="KEGG" id="vvi:100263099"/>
<dbReference type="PROSITE" id="PS50090">
    <property type="entry name" value="MYB_LIKE"/>
    <property type="match status" value="1"/>
</dbReference>
<feature type="compositionally biased region" description="Basic and acidic residues" evidence="3">
    <location>
        <begin position="490"/>
        <end position="521"/>
    </location>
</feature>